<comment type="caution">
    <text evidence="6">The sequence shown here is derived from an EMBL/GenBank/DDBJ whole genome shotgun (WGS) entry which is preliminary data.</text>
</comment>
<dbReference type="SMART" id="SM00028">
    <property type="entry name" value="TPR"/>
    <property type="match status" value="2"/>
</dbReference>
<reference evidence="6 7" key="1">
    <citation type="journal article" date="2016" name="Nat. Commun.">
        <title>Thousands of microbial genomes shed light on interconnected biogeochemical processes in an aquifer system.</title>
        <authorList>
            <person name="Anantharaman K."/>
            <person name="Brown C.T."/>
            <person name="Hug L.A."/>
            <person name="Sharon I."/>
            <person name="Castelle C.J."/>
            <person name="Probst A.J."/>
            <person name="Thomas B.C."/>
            <person name="Singh A."/>
            <person name="Wilkins M.J."/>
            <person name="Karaoz U."/>
            <person name="Brodie E.L."/>
            <person name="Williams K.H."/>
            <person name="Hubbard S.S."/>
            <person name="Banfield J.F."/>
        </authorList>
    </citation>
    <scope>NUCLEOTIDE SEQUENCE [LARGE SCALE GENOMIC DNA]</scope>
</reference>
<dbReference type="SUPFAM" id="SSF48452">
    <property type="entry name" value="TPR-like"/>
    <property type="match status" value="1"/>
</dbReference>
<feature type="transmembrane region" description="Helical" evidence="5">
    <location>
        <begin position="192"/>
        <end position="213"/>
    </location>
</feature>
<feature type="transmembrane region" description="Helical" evidence="5">
    <location>
        <begin position="317"/>
        <end position="346"/>
    </location>
</feature>
<name>A0A1F7J237_9BACT</name>
<keyword evidence="5" id="KW-1133">Transmembrane helix</keyword>
<evidence type="ECO:0000256" key="2">
    <source>
        <dbReference type="ARBA" id="ARBA00022803"/>
    </source>
</evidence>
<evidence type="ECO:0000313" key="7">
    <source>
        <dbReference type="Proteomes" id="UP000178558"/>
    </source>
</evidence>
<dbReference type="InterPro" id="IPR050498">
    <property type="entry name" value="Ycf3"/>
</dbReference>
<dbReference type="PANTHER" id="PTHR44858">
    <property type="entry name" value="TETRATRICOPEPTIDE REPEAT PROTEIN 6"/>
    <property type="match status" value="1"/>
</dbReference>
<feature type="region of interest" description="Disordered" evidence="4">
    <location>
        <begin position="614"/>
        <end position="656"/>
    </location>
</feature>
<feature type="transmembrane region" description="Helical" evidence="5">
    <location>
        <begin position="366"/>
        <end position="388"/>
    </location>
</feature>
<dbReference type="EMBL" id="MGAQ01000028">
    <property type="protein sequence ID" value="OGK49674.1"/>
    <property type="molecule type" value="Genomic_DNA"/>
</dbReference>
<feature type="transmembrane region" description="Helical" evidence="5">
    <location>
        <begin position="162"/>
        <end position="185"/>
    </location>
</feature>
<feature type="repeat" description="TPR" evidence="3">
    <location>
        <begin position="564"/>
        <end position="597"/>
    </location>
</feature>
<feature type="repeat" description="TPR" evidence="3">
    <location>
        <begin position="530"/>
        <end position="563"/>
    </location>
</feature>
<dbReference type="PANTHER" id="PTHR44858:SF1">
    <property type="entry name" value="UDP-N-ACETYLGLUCOSAMINE--PEPTIDE N-ACETYLGLUCOSAMINYLTRANSFERASE SPINDLY-RELATED"/>
    <property type="match status" value="1"/>
</dbReference>
<evidence type="ECO:0000256" key="1">
    <source>
        <dbReference type="ARBA" id="ARBA00022737"/>
    </source>
</evidence>
<keyword evidence="5" id="KW-0472">Membrane</keyword>
<dbReference type="GO" id="GO:0046813">
    <property type="term" value="P:receptor-mediated virion attachment to host cell"/>
    <property type="evidence" value="ECO:0007669"/>
    <property type="project" value="TreeGrafter"/>
</dbReference>
<dbReference type="AlphaFoldDB" id="A0A1F7J237"/>
<evidence type="ECO:0000256" key="3">
    <source>
        <dbReference type="PROSITE-ProRule" id="PRU00339"/>
    </source>
</evidence>
<dbReference type="InterPro" id="IPR019734">
    <property type="entry name" value="TPR_rpt"/>
</dbReference>
<dbReference type="Proteomes" id="UP000178558">
    <property type="component" value="Unassembled WGS sequence"/>
</dbReference>
<dbReference type="PROSITE" id="PS50005">
    <property type="entry name" value="TPR"/>
    <property type="match status" value="2"/>
</dbReference>
<feature type="transmembrane region" description="Helical" evidence="5">
    <location>
        <begin position="66"/>
        <end position="83"/>
    </location>
</feature>
<proteinExistence type="predicted"/>
<feature type="transmembrane region" description="Helical" evidence="5">
    <location>
        <begin position="122"/>
        <end position="142"/>
    </location>
</feature>
<organism evidence="6 7">
    <name type="scientific">Candidatus Roizmanbacteria bacterium RIFCSPLOWO2_01_FULL_40_42</name>
    <dbReference type="NCBI Taxonomy" id="1802066"/>
    <lineage>
        <taxon>Bacteria</taxon>
        <taxon>Candidatus Roizmaniibacteriota</taxon>
    </lineage>
</organism>
<dbReference type="GO" id="GO:0009279">
    <property type="term" value="C:cell outer membrane"/>
    <property type="evidence" value="ECO:0007669"/>
    <property type="project" value="TreeGrafter"/>
</dbReference>
<evidence type="ECO:0000256" key="4">
    <source>
        <dbReference type="SAM" id="MobiDB-lite"/>
    </source>
</evidence>
<feature type="transmembrane region" description="Helical" evidence="5">
    <location>
        <begin position="89"/>
        <end position="110"/>
    </location>
</feature>
<keyword evidence="5" id="KW-0812">Transmembrane</keyword>
<keyword evidence="1" id="KW-0677">Repeat</keyword>
<keyword evidence="2 3" id="KW-0802">TPR repeat</keyword>
<evidence type="ECO:0000256" key="5">
    <source>
        <dbReference type="SAM" id="Phobius"/>
    </source>
</evidence>
<feature type="transmembrane region" description="Helical" evidence="5">
    <location>
        <begin position="283"/>
        <end position="305"/>
    </location>
</feature>
<dbReference type="Pfam" id="PF13432">
    <property type="entry name" value="TPR_16"/>
    <property type="match status" value="1"/>
</dbReference>
<feature type="transmembrane region" description="Helical" evidence="5">
    <location>
        <begin position="34"/>
        <end position="54"/>
    </location>
</feature>
<dbReference type="Gene3D" id="1.25.40.10">
    <property type="entry name" value="Tetratricopeptide repeat domain"/>
    <property type="match status" value="1"/>
</dbReference>
<evidence type="ECO:0000313" key="6">
    <source>
        <dbReference type="EMBL" id="OGK49674.1"/>
    </source>
</evidence>
<protein>
    <submittedName>
        <fullName evidence="6">Uncharacterized protein</fullName>
    </submittedName>
</protein>
<dbReference type="InterPro" id="IPR011990">
    <property type="entry name" value="TPR-like_helical_dom_sf"/>
</dbReference>
<sequence length="656" mass="73336">MSSIKKVLLGLLLFLFPVFFLTMTQEFFTTNKLYLLSFGALALLAVSTVGIIATKKVNWQSSPLEKPLLFFLVACAISIIFFSPNKVGALLNTNFGLLGIFSLIVFSMYLERARGRTELFKFLRWGALLLSLVTIFFFFQPFKNATLSPFLQFLRNPAFTPLGGRVDLAVFLGFFVVAGFADFFGHRRKREVVDIVSLVVITIAAGLTIFRIFTPETAQQAVLLPPYGVSWHAAVEVLKNPLNALFGVGMDNYSSIFTKAKDVAYNRTPFWTVNSFNISRSGLLQIFTETGILGFLAFGSVLLAGINHIKKGAKEHLFFSALFIYMLAVLLFLPLSFSVLFLFFVALSLAPQQEAETKHFNLGSVLPLYVLVAIIFVGVLGGMFYLVGRAYAAELAFRRSFVGFVNNSARDLYDNQRQAVILNPFVERFRTNFAQTNLLIATSIAQRAARAQGQDAQPKQLTKEERQTVTQAIQAAIQESKATVALNPQKAVNWENLATVYRSIIGAAKGADVWTVSSYQRAIILDPQNPIYRLNLGGAYYNFKNYPEAIRLFEQAVALKPDWANAYYNLAWANFQNGSYDRAIQSMNNVLKLVDKNKSPDDYKKVLSELEEFKKKLPKEGDQTSSTPGELRLPEKPQPELSPKVELPRNASPEAR</sequence>
<accession>A0A1F7J237</accession>
<dbReference type="PROSITE" id="PS50293">
    <property type="entry name" value="TPR_REGION"/>
    <property type="match status" value="1"/>
</dbReference>
<gene>
    <name evidence="6" type="ORF">A3B50_03015</name>
</gene>